<proteinExistence type="predicted"/>
<reference evidence="2" key="2">
    <citation type="submission" date="2022-03" db="EMBL/GenBank/DDBJ databases">
        <title>Draft title - Genomic analysis of global carrot germplasm unveils the trajectory of domestication and the origin of high carotenoid orange carrot.</title>
        <authorList>
            <person name="Iorizzo M."/>
            <person name="Ellison S."/>
            <person name="Senalik D."/>
            <person name="Macko-Podgorni A."/>
            <person name="Grzebelus D."/>
            <person name="Bostan H."/>
            <person name="Rolling W."/>
            <person name="Curaba J."/>
            <person name="Simon P."/>
        </authorList>
    </citation>
    <scope>NUCLEOTIDE SEQUENCE</scope>
    <source>
        <tissue evidence="2">Leaf</tissue>
    </source>
</reference>
<dbReference type="SUPFAM" id="SSF81383">
    <property type="entry name" value="F-box domain"/>
    <property type="match status" value="1"/>
</dbReference>
<sequence length="365" mass="41769">MGRRGKVRSSSTGTRGKRSSIALGEKVEDRISQLSNDLINHILCYVDSKVAVQTMVLSKRWLNLWPTLPCLNFEPLISGDHEIFVTFFLKNRDQQYLFSKVTMDCLGSRKMLNICLDYALPRNSIEHLCIRNGDLNDYPCLNSAYLITLHLTNCRHVRPMSYWTLPSLTSLYLKNVRIGKIISGFENLKELTLAENSGLISDDKIITINCPKLQKLTLCLENIYSFIVSAPSLLHLSYRSQYVPAGFSARDGFPLMKRVHIDIQRKKGDFSETGERNRIKFGAQRFISMLNAVRETVLLELSSETIEGLRRISDLHEYEPPAFCNLEFISLRGLGLFDMRQPCSTDHVIEHLFANSPYAKIIIRR</sequence>
<dbReference type="EMBL" id="CP093345">
    <property type="protein sequence ID" value="WOG93500.1"/>
    <property type="molecule type" value="Genomic_DNA"/>
</dbReference>
<reference evidence="2" key="1">
    <citation type="journal article" date="2016" name="Nat. Genet.">
        <title>A high-quality carrot genome assembly provides new insights into carotenoid accumulation and asterid genome evolution.</title>
        <authorList>
            <person name="Iorizzo M."/>
            <person name="Ellison S."/>
            <person name="Senalik D."/>
            <person name="Zeng P."/>
            <person name="Satapoomin P."/>
            <person name="Huang J."/>
            <person name="Bowman M."/>
            <person name="Iovene M."/>
            <person name="Sanseverino W."/>
            <person name="Cavagnaro P."/>
            <person name="Yildiz M."/>
            <person name="Macko-Podgorni A."/>
            <person name="Moranska E."/>
            <person name="Grzebelus E."/>
            <person name="Grzebelus D."/>
            <person name="Ashrafi H."/>
            <person name="Zheng Z."/>
            <person name="Cheng S."/>
            <person name="Spooner D."/>
            <person name="Van Deynze A."/>
            <person name="Simon P."/>
        </authorList>
    </citation>
    <scope>NUCLEOTIDE SEQUENCE</scope>
    <source>
        <tissue evidence="2">Leaf</tissue>
    </source>
</reference>
<dbReference type="Gene3D" id="3.80.10.10">
    <property type="entry name" value="Ribonuclease Inhibitor"/>
    <property type="match status" value="1"/>
</dbReference>
<dbReference type="InterPro" id="IPR001810">
    <property type="entry name" value="F-box_dom"/>
</dbReference>
<dbReference type="Proteomes" id="UP000077755">
    <property type="component" value="Chromosome 3"/>
</dbReference>
<dbReference type="SUPFAM" id="SSF52058">
    <property type="entry name" value="L domain-like"/>
    <property type="match status" value="1"/>
</dbReference>
<feature type="domain" description="F-box" evidence="1">
    <location>
        <begin position="31"/>
        <end position="68"/>
    </location>
</feature>
<dbReference type="AlphaFoldDB" id="A0AAF0WP72"/>
<gene>
    <name evidence="2" type="ORF">DCAR_0312785</name>
</gene>
<dbReference type="Pfam" id="PF00646">
    <property type="entry name" value="F-box"/>
    <property type="match status" value="1"/>
</dbReference>
<keyword evidence="3" id="KW-1185">Reference proteome</keyword>
<dbReference type="InterPro" id="IPR032675">
    <property type="entry name" value="LRR_dom_sf"/>
</dbReference>
<name>A0AAF0WP72_DAUCS</name>
<dbReference type="PANTHER" id="PTHR32212">
    <property type="entry name" value="CYCLIN-LIKE F-BOX"/>
    <property type="match status" value="1"/>
</dbReference>
<evidence type="ECO:0000313" key="2">
    <source>
        <dbReference type="EMBL" id="WOG93500.1"/>
    </source>
</evidence>
<accession>A0AAF0WP72</accession>
<evidence type="ECO:0000313" key="3">
    <source>
        <dbReference type="Proteomes" id="UP000077755"/>
    </source>
</evidence>
<dbReference type="InterPro" id="IPR036047">
    <property type="entry name" value="F-box-like_dom_sf"/>
</dbReference>
<organism evidence="2 3">
    <name type="scientific">Daucus carota subsp. sativus</name>
    <name type="common">Carrot</name>
    <dbReference type="NCBI Taxonomy" id="79200"/>
    <lineage>
        <taxon>Eukaryota</taxon>
        <taxon>Viridiplantae</taxon>
        <taxon>Streptophyta</taxon>
        <taxon>Embryophyta</taxon>
        <taxon>Tracheophyta</taxon>
        <taxon>Spermatophyta</taxon>
        <taxon>Magnoliopsida</taxon>
        <taxon>eudicotyledons</taxon>
        <taxon>Gunneridae</taxon>
        <taxon>Pentapetalae</taxon>
        <taxon>asterids</taxon>
        <taxon>campanulids</taxon>
        <taxon>Apiales</taxon>
        <taxon>Apiaceae</taxon>
        <taxon>Apioideae</taxon>
        <taxon>Scandiceae</taxon>
        <taxon>Daucinae</taxon>
        <taxon>Daucus</taxon>
        <taxon>Daucus sect. Daucus</taxon>
    </lineage>
</organism>
<protein>
    <recommendedName>
        <fullName evidence="1">F-box domain-containing protein</fullName>
    </recommendedName>
</protein>
<dbReference type="PANTHER" id="PTHR32212:SF260">
    <property type="entry name" value="LEUCINE-RICH REPEAT DOMAIN SUPERFAMILY, F-BOX-LIKE DOMAIN SUPERFAMILY"/>
    <property type="match status" value="1"/>
</dbReference>
<evidence type="ECO:0000259" key="1">
    <source>
        <dbReference type="Pfam" id="PF00646"/>
    </source>
</evidence>